<organism evidence="1 3">
    <name type="scientific">Acidithiobacillus thiooxidans</name>
    <name type="common">Thiobacillus thiooxidans</name>
    <dbReference type="NCBI Taxonomy" id="930"/>
    <lineage>
        <taxon>Bacteria</taxon>
        <taxon>Pseudomonadati</taxon>
        <taxon>Pseudomonadota</taxon>
        <taxon>Acidithiobacillia</taxon>
        <taxon>Acidithiobacillales</taxon>
        <taxon>Acidithiobacillaceae</taxon>
        <taxon>Acidithiobacillus</taxon>
    </lineage>
</organism>
<dbReference type="Gene3D" id="3.40.50.1000">
    <property type="entry name" value="HAD superfamily/HAD-like"/>
    <property type="match status" value="1"/>
</dbReference>
<dbReference type="Proteomes" id="UP000094893">
    <property type="component" value="Unassembled WGS sequence"/>
</dbReference>
<keyword evidence="4" id="KW-1185">Reference proteome</keyword>
<dbReference type="RefSeq" id="WP_010641316.1">
    <property type="nucleotide sequence ID" value="NZ_JAAOMO010000156.1"/>
</dbReference>
<dbReference type="GO" id="GO:0006206">
    <property type="term" value="P:pyrimidine nucleobase metabolic process"/>
    <property type="evidence" value="ECO:0007669"/>
    <property type="project" value="TreeGrafter"/>
</dbReference>
<dbReference type="Gene3D" id="1.10.150.450">
    <property type="match status" value="1"/>
</dbReference>
<dbReference type="EMBL" id="LWRY01000019">
    <property type="protein sequence ID" value="OCX75266.1"/>
    <property type="molecule type" value="Genomic_DNA"/>
</dbReference>
<dbReference type="PANTHER" id="PTHR47438">
    <property type="entry name" value="PHOSPHATE METABOLISM PROTEIN 8-RELATED"/>
    <property type="match status" value="1"/>
</dbReference>
<dbReference type="STRING" id="930.GCA_002079865_02436"/>
<dbReference type="NCBIfam" id="TIGR01509">
    <property type="entry name" value="HAD-SF-IA-v3"/>
    <property type="match status" value="1"/>
</dbReference>
<evidence type="ECO:0000313" key="2">
    <source>
        <dbReference type="EMBL" id="OCX75266.1"/>
    </source>
</evidence>
<dbReference type="GeneID" id="60694764"/>
<gene>
    <name evidence="2" type="ORF">A6M23_03320</name>
    <name evidence="1" type="ORF">A6P07_10195</name>
</gene>
<dbReference type="PANTHER" id="PTHR47438:SF1">
    <property type="entry name" value="PHOSPHATE METABOLISM PROTEIN 8-RELATED"/>
    <property type="match status" value="1"/>
</dbReference>
<evidence type="ECO:0000313" key="4">
    <source>
        <dbReference type="Proteomes" id="UP000095008"/>
    </source>
</evidence>
<dbReference type="InterPro" id="IPR052791">
    <property type="entry name" value="SSM1_domain"/>
</dbReference>
<dbReference type="Pfam" id="PF00702">
    <property type="entry name" value="Hydrolase"/>
    <property type="match status" value="1"/>
</dbReference>
<evidence type="ECO:0000313" key="3">
    <source>
        <dbReference type="Proteomes" id="UP000094893"/>
    </source>
</evidence>
<dbReference type="InterPro" id="IPR006439">
    <property type="entry name" value="HAD-SF_hydro_IA"/>
</dbReference>
<dbReference type="GO" id="GO:0009166">
    <property type="term" value="P:nucleotide catabolic process"/>
    <property type="evidence" value="ECO:0007669"/>
    <property type="project" value="TreeGrafter"/>
</dbReference>
<comment type="caution">
    <text evidence="1">The sequence shown here is derived from an EMBL/GenBank/DDBJ whole genome shotgun (WGS) entry which is preliminary data.</text>
</comment>
<protein>
    <recommendedName>
        <fullName evidence="5">Pyrimidine 5'-nucleotidase</fullName>
    </recommendedName>
</protein>
<dbReference type="AlphaFoldDB" id="A0A1C2I8C4"/>
<dbReference type="NCBIfam" id="TIGR01993">
    <property type="entry name" value="Pyr-5-nucltdase"/>
    <property type="match status" value="1"/>
</dbReference>
<dbReference type="GO" id="GO:0008252">
    <property type="term" value="F:nucleotidase activity"/>
    <property type="evidence" value="ECO:0007669"/>
    <property type="project" value="TreeGrafter"/>
</dbReference>
<evidence type="ECO:0008006" key="5">
    <source>
        <dbReference type="Google" id="ProtNLM"/>
    </source>
</evidence>
<dbReference type="SFLD" id="SFLDS00003">
    <property type="entry name" value="Haloacid_Dehalogenase"/>
    <property type="match status" value="1"/>
</dbReference>
<proteinExistence type="predicted"/>
<name>A0A1C2I8C4_ACITH</name>
<dbReference type="SUPFAM" id="SSF56784">
    <property type="entry name" value="HAD-like"/>
    <property type="match status" value="1"/>
</dbReference>
<dbReference type="InterPro" id="IPR036412">
    <property type="entry name" value="HAD-like_sf"/>
</dbReference>
<accession>A0A1C2I8C4</accession>
<reference evidence="1 3" key="1">
    <citation type="journal article" date="2016" name="Int. J. Mol. Sci.">
        <title>Comparative genomics of the extreme acidophile Acidithiobacillus thiooxidans reveals intraspecific divergence and niche adaptation.</title>
        <authorList>
            <person name="Zhang X."/>
            <person name="Feng X."/>
            <person name="Tao J."/>
            <person name="Ma L."/>
            <person name="Xiao Y."/>
            <person name="Liang Y."/>
            <person name="Liu X."/>
            <person name="Yin H."/>
        </authorList>
    </citation>
    <scope>NUCLEOTIDE SEQUENCE [LARGE SCALE GENOMIC DNA]</scope>
    <source>
        <strain evidence="1 3">A02</strain>
        <strain evidence="2">DXS-W</strain>
    </source>
</reference>
<dbReference type="EMBL" id="LWSA01000147">
    <property type="protein sequence ID" value="OCX72228.1"/>
    <property type="molecule type" value="Genomic_DNA"/>
</dbReference>
<dbReference type="Proteomes" id="UP000095008">
    <property type="component" value="Unassembled WGS sequence"/>
</dbReference>
<dbReference type="SFLD" id="SFLDG01132">
    <property type="entry name" value="C1.5.3:_5'-Nucleotidase_Like"/>
    <property type="match status" value="1"/>
</dbReference>
<dbReference type="InterPro" id="IPR010237">
    <property type="entry name" value="Pyr-5-nucltdase"/>
</dbReference>
<evidence type="ECO:0000313" key="1">
    <source>
        <dbReference type="EMBL" id="OCX72228.1"/>
    </source>
</evidence>
<sequence length="239" mass="27967">MKKLSVPAPQRNRHAFSAAARKRRLLAWRRGPLPVFLFDLDNTLYDADRYCFPWMHEHINAFLMEELGLKMEAADQLRRHYWRTYGTTLAGLMRHHTVDPRVFLKAIHPPVLSAQVPENPELRRWLVQLPGPVFVFTNSVASHAWRVLERLGVADIVVDVFDMETAGFQGKPQHHAYHQVLGRLKVPAWRCVFFDDTLANLRTARWMGMRTVHIEKNRRRSRSAHSRVPSIMGWRYDLS</sequence>
<dbReference type="eggNOG" id="COG0637">
    <property type="taxonomic scope" value="Bacteria"/>
</dbReference>
<dbReference type="SFLD" id="SFLDG01129">
    <property type="entry name" value="C1.5:_HAD__Beta-PGM__Phosphata"/>
    <property type="match status" value="1"/>
</dbReference>
<dbReference type="InterPro" id="IPR023214">
    <property type="entry name" value="HAD_sf"/>
</dbReference>